<feature type="transmembrane region" description="Helical" evidence="7">
    <location>
        <begin position="1028"/>
        <end position="1052"/>
    </location>
</feature>
<evidence type="ECO:0000256" key="1">
    <source>
        <dbReference type="ARBA" id="ARBA00011073"/>
    </source>
</evidence>
<reference evidence="10 11" key="1">
    <citation type="submission" date="2024-04" db="EMBL/GenBank/DDBJ databases">
        <title>Tritrichomonas musculus Genome.</title>
        <authorList>
            <person name="Alves-Ferreira E."/>
            <person name="Grigg M."/>
            <person name="Lorenzi H."/>
            <person name="Galac M."/>
        </authorList>
    </citation>
    <scope>NUCLEOTIDE SEQUENCE [LARGE SCALE GENOMIC DNA]</scope>
    <source>
        <strain evidence="10 11">EAF2021</strain>
    </source>
</reference>
<dbReference type="Proteomes" id="UP001470230">
    <property type="component" value="Unassembled WGS sequence"/>
</dbReference>
<keyword evidence="7" id="KW-0472">Membrane</keyword>
<organism evidence="10 11">
    <name type="scientific">Tritrichomonas musculus</name>
    <dbReference type="NCBI Taxonomy" id="1915356"/>
    <lineage>
        <taxon>Eukaryota</taxon>
        <taxon>Metamonada</taxon>
        <taxon>Parabasalia</taxon>
        <taxon>Tritrichomonadida</taxon>
        <taxon>Tritrichomonadidae</taxon>
        <taxon>Tritrichomonas</taxon>
    </lineage>
</organism>
<feature type="signal peptide" evidence="8">
    <location>
        <begin position="1"/>
        <end position="18"/>
    </location>
</feature>
<dbReference type="CDD" id="cd04842">
    <property type="entry name" value="Peptidases_S8_Kp43_protease"/>
    <property type="match status" value="1"/>
</dbReference>
<dbReference type="PANTHER" id="PTHR43399">
    <property type="entry name" value="SUBTILISIN-RELATED"/>
    <property type="match status" value="1"/>
</dbReference>
<dbReference type="InterPro" id="IPR000209">
    <property type="entry name" value="Peptidase_S8/S53_dom"/>
</dbReference>
<feature type="active site" description="Charge relay system" evidence="5">
    <location>
        <position position="257"/>
    </location>
</feature>
<keyword evidence="4 5" id="KW-0720">Serine protease</keyword>
<accession>A0ABR2L295</accession>
<sequence length="1080" mass="121149">MIIPIIFAFFSTFSSSQASEDVGMSEGSSFTFVTSRNKEYTLNPVNSNEYKSSSSYSFFRKAKQDSNVKEWYYVHIKSNYLSEAQKYVQIKAQDQIIKNTFMLYLSPSELEKISSFSYATLINPSDKIDITCPLDQTDYLLVQTARGYQLPESSTLYTIDRQHNQDSYVIRVDQNGLNSFQFLQKKYEAARSLSELPGVKLITPYKNPVEQNNINIGYLQKNDQPLHREPHSGLYKYDRYLHDHNLTGQGEIITIEDSLIDFRHPMFYDANTPLEFNKEMTNHRKFVYYHSDYSMENWTKAIADGEHGTHTAGILAGKSIVTDESNTLSSLFDGSAPDAKMLYVGIYGKVPTEVLQSQMEKFHSRISSNSWGDTDIHVESLNQEYGELAAKNPDKIFLFSAGNSALYGNFTVGDPGGNKNVLDIGYSNNPVFSSKNTFTLQEVVDPTIIIPVNMVAIPFDNYIEYSDFLGTKENKSRFVAVDSRKDTCDELNGEFISILYGDTPEEVFGFINNCSITDSLGVVLITESKRVEDLIQKKTRVEIIVNNVIETQNPFTKGVYSSMGPATKAIMKPDVMGPGDNVISAMSYKTDNYTCKDIRDGCGLILKSGTSMAVPNVAGATAIAAQYFKSGRWTDKVELDGTTMRALIINSARHPFGSKSPDIIYGHGFVDFSSVLPLENEFGIQISEQNEKRPSITENGHLVAEIDVKSNKVPLQVTLSYLDVMLNQESPIPLTHDLDLVVVSPDGVIYRGDHCVNGTQFLSTNEKVIVDKTELKTGIYKVHVYAHSFLDSLLSKEDVRQEFSTVATGDIENKYMSFGESDVSPCPESDPEHPGFCKCKEDEIGPICQAKIYPHNADEKIEVTVPPLQLYRMKIKASKPIKYISANYSDFRKTPTIWISKECHMSMGQYDFNAKVASNKELPIITLINDTSLTEFCAALFTYSDQPRDYSLLFSTEEYIPPPTPTASKSPMPTKSRRPTETEIPETETETPAPVTKTATSIITPTSDVMPTSDSKDDDKEYKKLKRIIIIMLACMAVVFLALIIVIVILLVKWNPCKCRKVNNSETIATYKESLLGNDF</sequence>
<comment type="caution">
    <text evidence="10">The sequence shown here is derived from an EMBL/GenBank/DDBJ whole genome shotgun (WGS) entry which is preliminary data.</text>
</comment>
<evidence type="ECO:0000256" key="7">
    <source>
        <dbReference type="SAM" id="Phobius"/>
    </source>
</evidence>
<dbReference type="PROSITE" id="PS00138">
    <property type="entry name" value="SUBTILASE_SER"/>
    <property type="match status" value="1"/>
</dbReference>
<comment type="similarity">
    <text evidence="1 5">Belongs to the peptidase S8 family.</text>
</comment>
<evidence type="ECO:0000259" key="9">
    <source>
        <dbReference type="Pfam" id="PF00082"/>
    </source>
</evidence>
<dbReference type="InterPro" id="IPR034058">
    <property type="entry name" value="TagA/B/C/D_pept_dom"/>
</dbReference>
<dbReference type="Gene3D" id="3.40.50.200">
    <property type="entry name" value="Peptidase S8/S53 domain"/>
    <property type="match status" value="2"/>
</dbReference>
<proteinExistence type="inferred from homology"/>
<keyword evidence="11" id="KW-1185">Reference proteome</keyword>
<feature type="chain" id="PRO_5047168145" description="Peptidase S8/S53 domain-containing protein" evidence="8">
    <location>
        <begin position="19"/>
        <end position="1080"/>
    </location>
</feature>
<dbReference type="EMBL" id="JAPFFF010000002">
    <property type="protein sequence ID" value="KAK8897480.1"/>
    <property type="molecule type" value="Genomic_DNA"/>
</dbReference>
<keyword evidence="8" id="KW-0732">Signal</keyword>
<dbReference type="Gene3D" id="2.60.120.380">
    <property type="match status" value="1"/>
</dbReference>
<evidence type="ECO:0000256" key="6">
    <source>
        <dbReference type="SAM" id="MobiDB-lite"/>
    </source>
</evidence>
<keyword evidence="7" id="KW-1133">Transmembrane helix</keyword>
<feature type="active site" description="Charge relay system" evidence="5">
    <location>
        <position position="611"/>
    </location>
</feature>
<evidence type="ECO:0000313" key="10">
    <source>
        <dbReference type="EMBL" id="KAK8897480.1"/>
    </source>
</evidence>
<dbReference type="InterPro" id="IPR023828">
    <property type="entry name" value="Peptidase_S8_Ser-AS"/>
</dbReference>
<evidence type="ECO:0000256" key="5">
    <source>
        <dbReference type="PROSITE-ProRule" id="PRU01240"/>
    </source>
</evidence>
<dbReference type="InterPro" id="IPR036852">
    <property type="entry name" value="Peptidase_S8/S53_dom_sf"/>
</dbReference>
<dbReference type="InterPro" id="IPR008979">
    <property type="entry name" value="Galactose-bd-like_sf"/>
</dbReference>
<dbReference type="InterPro" id="IPR051048">
    <property type="entry name" value="Peptidase_S8/S53_subtilisin"/>
</dbReference>
<evidence type="ECO:0000256" key="3">
    <source>
        <dbReference type="ARBA" id="ARBA00022801"/>
    </source>
</evidence>
<feature type="compositionally biased region" description="Low complexity" evidence="6">
    <location>
        <begin position="990"/>
        <end position="1000"/>
    </location>
</feature>
<feature type="region of interest" description="Disordered" evidence="6">
    <location>
        <begin position="961"/>
        <end position="1018"/>
    </location>
</feature>
<dbReference type="SUPFAM" id="SSF49785">
    <property type="entry name" value="Galactose-binding domain-like"/>
    <property type="match status" value="1"/>
</dbReference>
<evidence type="ECO:0000313" key="11">
    <source>
        <dbReference type="Proteomes" id="UP001470230"/>
    </source>
</evidence>
<dbReference type="InterPro" id="IPR015500">
    <property type="entry name" value="Peptidase_S8_subtilisin-rel"/>
</dbReference>
<dbReference type="PROSITE" id="PS51892">
    <property type="entry name" value="SUBTILASE"/>
    <property type="match status" value="1"/>
</dbReference>
<dbReference type="Pfam" id="PF00082">
    <property type="entry name" value="Peptidase_S8"/>
    <property type="match status" value="1"/>
</dbReference>
<feature type="active site" description="Charge relay system" evidence="5">
    <location>
        <position position="307"/>
    </location>
</feature>
<feature type="domain" description="Peptidase S8/S53" evidence="9">
    <location>
        <begin position="248"/>
        <end position="668"/>
    </location>
</feature>
<keyword evidence="7" id="KW-0812">Transmembrane</keyword>
<dbReference type="PANTHER" id="PTHR43399:SF4">
    <property type="entry name" value="CELL WALL-ASSOCIATED PROTEASE"/>
    <property type="match status" value="1"/>
</dbReference>
<keyword evidence="3 5" id="KW-0378">Hydrolase</keyword>
<keyword evidence="2 5" id="KW-0645">Protease</keyword>
<evidence type="ECO:0000256" key="4">
    <source>
        <dbReference type="ARBA" id="ARBA00022825"/>
    </source>
</evidence>
<evidence type="ECO:0000256" key="2">
    <source>
        <dbReference type="ARBA" id="ARBA00022670"/>
    </source>
</evidence>
<gene>
    <name evidence="10" type="ORF">M9Y10_015433</name>
</gene>
<dbReference type="SUPFAM" id="SSF52743">
    <property type="entry name" value="Subtilisin-like"/>
    <property type="match status" value="1"/>
</dbReference>
<name>A0ABR2L295_9EUKA</name>
<evidence type="ECO:0000256" key="8">
    <source>
        <dbReference type="SAM" id="SignalP"/>
    </source>
</evidence>
<protein>
    <recommendedName>
        <fullName evidence="9">Peptidase S8/S53 domain-containing protein</fullName>
    </recommendedName>
</protein>
<feature type="compositionally biased region" description="Polar residues" evidence="6">
    <location>
        <begin position="1001"/>
        <end position="1013"/>
    </location>
</feature>
<dbReference type="PRINTS" id="PR00723">
    <property type="entry name" value="SUBTILISIN"/>
</dbReference>